<dbReference type="GO" id="GO:0031418">
    <property type="term" value="F:L-ascorbic acid binding"/>
    <property type="evidence" value="ECO:0007669"/>
    <property type="project" value="UniProtKB-KW"/>
</dbReference>
<dbReference type="Gene3D" id="2.60.120.620">
    <property type="entry name" value="q2cbj1_9rhob like domain"/>
    <property type="match status" value="1"/>
</dbReference>
<keyword evidence="3 7" id="KW-0847">Vitamin C</keyword>
<feature type="binding site" evidence="7">
    <location>
        <position position="155"/>
    </location>
    <ligand>
        <name>Fe cation</name>
        <dbReference type="ChEBI" id="CHEBI:24875"/>
    </ligand>
</feature>
<evidence type="ECO:0000259" key="8">
    <source>
        <dbReference type="PROSITE" id="PS51471"/>
    </source>
</evidence>
<dbReference type="HAMAP" id="MF_00657">
    <property type="entry name" value="Hydroxyl_YbiX"/>
    <property type="match status" value="1"/>
</dbReference>
<name>A0A219B8E4_9SPHN</name>
<evidence type="ECO:0000256" key="4">
    <source>
        <dbReference type="ARBA" id="ARBA00022964"/>
    </source>
</evidence>
<reference evidence="10" key="1">
    <citation type="submission" date="2017-05" db="EMBL/GenBank/DDBJ databases">
        <authorList>
            <person name="Lin X."/>
        </authorList>
    </citation>
    <scope>NUCLEOTIDE SEQUENCE [LARGE SCALE GENOMIC DNA]</scope>
    <source>
        <strain evidence="10">JLT2012</strain>
    </source>
</reference>
<dbReference type="GO" id="GO:0006974">
    <property type="term" value="P:DNA damage response"/>
    <property type="evidence" value="ECO:0007669"/>
    <property type="project" value="TreeGrafter"/>
</dbReference>
<evidence type="ECO:0000256" key="2">
    <source>
        <dbReference type="ARBA" id="ARBA00022723"/>
    </source>
</evidence>
<proteinExistence type="inferred from homology"/>
<dbReference type="InterPro" id="IPR006620">
    <property type="entry name" value="Pro_4_hyd_alph"/>
</dbReference>
<dbReference type="PANTHER" id="PTHR41536">
    <property type="entry name" value="PKHD-TYPE HYDROXYLASE YBIX"/>
    <property type="match status" value="1"/>
</dbReference>
<evidence type="ECO:0000256" key="7">
    <source>
        <dbReference type="HAMAP-Rule" id="MF_00657"/>
    </source>
</evidence>
<dbReference type="SMART" id="SM00702">
    <property type="entry name" value="P4Hc"/>
    <property type="match status" value="1"/>
</dbReference>
<evidence type="ECO:0000256" key="6">
    <source>
        <dbReference type="ARBA" id="ARBA00023004"/>
    </source>
</evidence>
<feature type="binding site" evidence="7">
    <location>
        <position position="165"/>
    </location>
    <ligand>
        <name>2-oxoglutarate</name>
        <dbReference type="ChEBI" id="CHEBI:16810"/>
    </ligand>
</feature>
<feature type="binding site" evidence="7">
    <location>
        <position position="96"/>
    </location>
    <ligand>
        <name>Fe cation</name>
        <dbReference type="ChEBI" id="CHEBI:24875"/>
    </ligand>
</feature>
<feature type="binding site" evidence="7">
    <location>
        <position position="94"/>
    </location>
    <ligand>
        <name>Fe cation</name>
        <dbReference type="ChEBI" id="CHEBI:24875"/>
    </ligand>
</feature>
<feature type="domain" description="Fe2OG dioxygenase" evidence="8">
    <location>
        <begin position="76"/>
        <end position="174"/>
    </location>
</feature>
<keyword evidence="2 7" id="KW-0479">Metal-binding</keyword>
<dbReference type="InterPro" id="IPR044862">
    <property type="entry name" value="Pro_4_hyd_alph_FE2OG_OXY"/>
</dbReference>
<dbReference type="PANTHER" id="PTHR41536:SF1">
    <property type="entry name" value="PKHD-TYPE HYDROXYLASE YBIX"/>
    <property type="match status" value="1"/>
</dbReference>
<accession>A0A219B8E4</accession>
<dbReference type="AlphaFoldDB" id="A0A219B8E4"/>
<dbReference type="PROSITE" id="PS51471">
    <property type="entry name" value="FE2OG_OXY"/>
    <property type="match status" value="1"/>
</dbReference>
<gene>
    <name evidence="9" type="ORF">B5C34_13690</name>
</gene>
<dbReference type="NCBIfam" id="NF003974">
    <property type="entry name" value="PRK05467.1-3"/>
    <property type="match status" value="1"/>
</dbReference>
<keyword evidence="6 7" id="KW-0408">Iron</keyword>
<dbReference type="InterPro" id="IPR005123">
    <property type="entry name" value="Oxoglu/Fe-dep_dioxygenase_dom"/>
</dbReference>
<evidence type="ECO:0000256" key="3">
    <source>
        <dbReference type="ARBA" id="ARBA00022896"/>
    </source>
</evidence>
<dbReference type="InterPro" id="IPR023550">
    <property type="entry name" value="PKHD_hydroxylase"/>
</dbReference>
<evidence type="ECO:0000256" key="5">
    <source>
        <dbReference type="ARBA" id="ARBA00023002"/>
    </source>
</evidence>
<dbReference type="GO" id="GO:0016706">
    <property type="term" value="F:2-oxoglutarate-dependent dioxygenase activity"/>
    <property type="evidence" value="ECO:0007669"/>
    <property type="project" value="UniProtKB-UniRule"/>
</dbReference>
<dbReference type="RefSeq" id="WP_088713106.1">
    <property type="nucleotide sequence ID" value="NZ_NFZT01000001.1"/>
</dbReference>
<comment type="cofactor">
    <cofactor evidence="7">
        <name>Fe(2+)</name>
        <dbReference type="ChEBI" id="CHEBI:29033"/>
    </cofactor>
    <text evidence="7">Binds 1 Fe(2+) ion per subunit.</text>
</comment>
<comment type="caution">
    <text evidence="9">The sequence shown here is derived from an EMBL/GenBank/DDBJ whole genome shotgun (WGS) entry which is preliminary data.</text>
</comment>
<keyword evidence="5 7" id="KW-0560">Oxidoreductase</keyword>
<sequence length="226" mass="25066">MHFLQIDDLLNAEEIATLRQVAANGQFSDGRASNPHNTGKNNLQLHEPNAMRQTSPLILQALVRNQEFMDFAFPKRIAPPLVSKYEPGMAYDAHSDTAFINAGKEIIRTDLSITIFLGDPDEYEGGALKIEMGAGTCEFRLPPGCAVLYPSDTLHRVTPVTRGARLAAITFIESFIPDTKKREMLWELNELVAEEGLKMSPETHARFQHVQDGLRRMFSDAAPGGS</sequence>
<dbReference type="GO" id="GO:0006879">
    <property type="term" value="P:intracellular iron ion homeostasis"/>
    <property type="evidence" value="ECO:0007669"/>
    <property type="project" value="TreeGrafter"/>
</dbReference>
<dbReference type="Proteomes" id="UP000198462">
    <property type="component" value="Unassembled WGS sequence"/>
</dbReference>
<dbReference type="Pfam" id="PF13640">
    <property type="entry name" value="2OG-FeII_Oxy_3"/>
    <property type="match status" value="1"/>
</dbReference>
<dbReference type="OrthoDB" id="9812472at2"/>
<protein>
    <submittedName>
        <fullName evidence="9">Fe2+-dependent dioxygenase</fullName>
    </submittedName>
</protein>
<comment type="cofactor">
    <cofactor evidence="1 7">
        <name>L-ascorbate</name>
        <dbReference type="ChEBI" id="CHEBI:38290"/>
    </cofactor>
</comment>
<organism evidence="9 10">
    <name type="scientific">Pacificimonas flava</name>
    <dbReference type="NCBI Taxonomy" id="1234595"/>
    <lineage>
        <taxon>Bacteria</taxon>
        <taxon>Pseudomonadati</taxon>
        <taxon>Pseudomonadota</taxon>
        <taxon>Alphaproteobacteria</taxon>
        <taxon>Sphingomonadales</taxon>
        <taxon>Sphingosinicellaceae</taxon>
        <taxon>Pacificimonas</taxon>
    </lineage>
</organism>
<dbReference type="EMBL" id="NFZT01000001">
    <property type="protein sequence ID" value="OWV34406.1"/>
    <property type="molecule type" value="Genomic_DNA"/>
</dbReference>
<keyword evidence="10" id="KW-1185">Reference proteome</keyword>
<keyword evidence="4 7" id="KW-0223">Dioxygenase</keyword>
<evidence type="ECO:0000313" key="9">
    <source>
        <dbReference type="EMBL" id="OWV34406.1"/>
    </source>
</evidence>
<dbReference type="GO" id="GO:0005506">
    <property type="term" value="F:iron ion binding"/>
    <property type="evidence" value="ECO:0007669"/>
    <property type="project" value="UniProtKB-UniRule"/>
</dbReference>
<evidence type="ECO:0000313" key="10">
    <source>
        <dbReference type="Proteomes" id="UP000198462"/>
    </source>
</evidence>
<evidence type="ECO:0000256" key="1">
    <source>
        <dbReference type="ARBA" id="ARBA00001961"/>
    </source>
</evidence>